<dbReference type="KEGG" id="bnn:FOA43_004812"/>
<name>A0A875SDC6_EENNA</name>
<feature type="domain" description="Peptidase M16 middle/third" evidence="10">
    <location>
        <begin position="426"/>
        <end position="705"/>
    </location>
</feature>
<dbReference type="PROSITE" id="PS00143">
    <property type="entry name" value="INSULINASE"/>
    <property type="match status" value="1"/>
</dbReference>
<feature type="domain" description="Peptidase M16 C-terminal" evidence="9">
    <location>
        <begin position="195"/>
        <end position="376"/>
    </location>
</feature>
<evidence type="ECO:0000259" key="11">
    <source>
        <dbReference type="Pfam" id="PF22456"/>
    </source>
</evidence>
<dbReference type="RefSeq" id="XP_038780964.1">
    <property type="nucleotide sequence ID" value="XM_038925036.1"/>
</dbReference>
<keyword evidence="6" id="KW-0482">Metalloprotease</keyword>
<dbReference type="GO" id="GO:0005829">
    <property type="term" value="C:cytosol"/>
    <property type="evidence" value="ECO:0007669"/>
    <property type="project" value="TreeGrafter"/>
</dbReference>
<dbReference type="FunFam" id="3.30.830.10:FF:000004">
    <property type="entry name" value="Putative insulin-degrading enzyme"/>
    <property type="match status" value="1"/>
</dbReference>
<dbReference type="GO" id="GO:0004222">
    <property type="term" value="F:metalloendopeptidase activity"/>
    <property type="evidence" value="ECO:0007669"/>
    <property type="project" value="InterPro"/>
</dbReference>
<dbReference type="EMBL" id="CP064815">
    <property type="protein sequence ID" value="QPG77399.1"/>
    <property type="molecule type" value="Genomic_DNA"/>
</dbReference>
<dbReference type="InterPro" id="IPR001431">
    <property type="entry name" value="Pept_M16_Zn_BS"/>
</dbReference>
<dbReference type="Proteomes" id="UP000662931">
    <property type="component" value="Chromosome 4"/>
</dbReference>
<comment type="similarity">
    <text evidence="1 7">Belongs to the peptidase M16 family.</text>
</comment>
<dbReference type="GO" id="GO:0005739">
    <property type="term" value="C:mitochondrion"/>
    <property type="evidence" value="ECO:0007669"/>
    <property type="project" value="TreeGrafter"/>
</dbReference>
<evidence type="ECO:0000256" key="7">
    <source>
        <dbReference type="RuleBase" id="RU004447"/>
    </source>
</evidence>
<proteinExistence type="inferred from homology"/>
<keyword evidence="3" id="KW-0479">Metal-binding</keyword>
<keyword evidence="13" id="KW-1185">Reference proteome</keyword>
<dbReference type="InterPro" id="IPR050626">
    <property type="entry name" value="Peptidase_M16"/>
</dbReference>
<accession>A0A875SDC6</accession>
<evidence type="ECO:0000259" key="8">
    <source>
        <dbReference type="Pfam" id="PF00675"/>
    </source>
</evidence>
<dbReference type="Pfam" id="PF00675">
    <property type="entry name" value="Peptidase_M16"/>
    <property type="match status" value="1"/>
</dbReference>
<evidence type="ECO:0000259" key="9">
    <source>
        <dbReference type="Pfam" id="PF05193"/>
    </source>
</evidence>
<feature type="domain" description="Coenzyme PQQ synthesis protein F-like C-terminal lobe" evidence="11">
    <location>
        <begin position="813"/>
        <end position="911"/>
    </location>
</feature>
<dbReference type="InterPro" id="IPR032632">
    <property type="entry name" value="Peptidase_M16_M"/>
</dbReference>
<dbReference type="Pfam" id="PF05193">
    <property type="entry name" value="Peptidase_M16_C"/>
    <property type="match status" value="1"/>
</dbReference>
<dbReference type="InterPro" id="IPR011249">
    <property type="entry name" value="Metalloenz_LuxS/M16"/>
</dbReference>
<evidence type="ECO:0000256" key="5">
    <source>
        <dbReference type="ARBA" id="ARBA00022833"/>
    </source>
</evidence>
<evidence type="ECO:0000259" key="10">
    <source>
        <dbReference type="Pfam" id="PF16187"/>
    </source>
</evidence>
<dbReference type="InterPro" id="IPR054734">
    <property type="entry name" value="PqqF-like_C_4"/>
</dbReference>
<evidence type="ECO:0000256" key="4">
    <source>
        <dbReference type="ARBA" id="ARBA00022801"/>
    </source>
</evidence>
<protein>
    <submittedName>
        <fullName evidence="12">Uncharacterized protein</fullName>
    </submittedName>
</protein>
<gene>
    <name evidence="12" type="ORF">FOA43_004812</name>
</gene>
<dbReference type="Gene3D" id="3.30.830.10">
    <property type="entry name" value="Metalloenzyme, LuxS/M16 peptidase-like"/>
    <property type="match status" value="4"/>
</dbReference>
<dbReference type="GO" id="GO:0043171">
    <property type="term" value="P:peptide catabolic process"/>
    <property type="evidence" value="ECO:0007669"/>
    <property type="project" value="TreeGrafter"/>
</dbReference>
<sequence>MNPYKILSDNLDKPDIDDRDYRLIQLPNKLVALLIHDPTADKSAAALDVNAGAFNDPPELPGLAHFCEHLLFMGTEKYPSENEYGSYLSKNSGFSNAYTSSLHTNFYYEVANPAMEGAIDRFAQFFICPLFSPSGKDREINAVDSENKKNLENDSWRLYQLSKSLTSQYHPYHGFSTGNKVTLGEVPLKNGLDVREELLKYHKTHYSANLMRLVVLSNEKLDTLTDWTVDKFSSVVNKDLPKPFYFKSPYKDSCYNGTMLVKAKPITEMRALQLSFPVPDSNPYWEYLPSKYLSHLIGHESKGSLLYSLKEKKWATSLNAGAMNVSSGFSEFGIDIELTKQGLTHYEEIIQEIFKYIKMLQVEGPQEYIYNELRDQSISAFKFRQKFGSSATASKLASTLHDLSYYDTSLSDAKMDIPESTRPSVAEIPVEHLLSLPVVRKFDPELISTYSSYLNPENFKSMLVAKESFEGPSDDGILHEKWYETEYKMENFEPKLLESIKDIYYKGKNLDAAYKLPEHNSFIPTDFSLVKSSDSVENHPKLISADQKRKVWYKLNTKLGGPRSSLVFKFNLPGATSTPLNSLLLSLFIELLDDDLSSVSYLAAIAGLSQEFNMARDGITLEIHGYSHKLEILLERLIDRVIKFTDPAFTAEIWDEDRKARFEVLREKVSKNLKNFGYSVPYNQVGPMISSLINENSWLVADQLAVYEAVNFDTLRNFSANLFNVCFIEVLALGNYDKDQASRICDMVSSKFHKSITLSESQFTRGRTLDLPKSKTYNYLKANDDVKNINSCIEVYKQIGMISSSRDRVMAELVSQIIHEPFFNRLRTKEQLGYVVFSGLRETRTTFGLRFLVQSERATPYLYERIRCFVIKMGHVIDSMKESEFKKHVDAVVTRKLQKVKNLREERTRFWNRIASGYYDFDRREQDVALLKSFTIGELRRYYKTHVLDESVSGKLIIHLQSQLIPEQSKSAIIKSSISNFLFDYPEFDKLEYDQNDINKLVDQKFKDEDTDVGELLDEIVQDESFTQKFASFNYANELKRYVLNELSKDYSKVKTGESDVIIEQTGEWKCGIPLTAAPSAKMLPEYLDRDLVDPKL</sequence>
<evidence type="ECO:0000313" key="12">
    <source>
        <dbReference type="EMBL" id="QPG77399.1"/>
    </source>
</evidence>
<keyword evidence="4" id="KW-0378">Hydrolase</keyword>
<dbReference type="GeneID" id="62198212"/>
<dbReference type="GO" id="GO:0051603">
    <property type="term" value="P:proteolysis involved in protein catabolic process"/>
    <property type="evidence" value="ECO:0007669"/>
    <property type="project" value="TreeGrafter"/>
</dbReference>
<dbReference type="SUPFAM" id="SSF63411">
    <property type="entry name" value="LuxS/MPP-like metallohydrolase"/>
    <property type="match status" value="4"/>
</dbReference>
<feature type="domain" description="Peptidase M16 N-terminal" evidence="8">
    <location>
        <begin position="33"/>
        <end position="166"/>
    </location>
</feature>
<evidence type="ECO:0000256" key="6">
    <source>
        <dbReference type="ARBA" id="ARBA00023049"/>
    </source>
</evidence>
<evidence type="ECO:0000256" key="1">
    <source>
        <dbReference type="ARBA" id="ARBA00007261"/>
    </source>
</evidence>
<evidence type="ECO:0000256" key="2">
    <source>
        <dbReference type="ARBA" id="ARBA00022670"/>
    </source>
</evidence>
<dbReference type="OrthoDB" id="952271at2759"/>
<dbReference type="PANTHER" id="PTHR43690:SF18">
    <property type="entry name" value="INSULIN-DEGRADING ENZYME-RELATED"/>
    <property type="match status" value="1"/>
</dbReference>
<organism evidence="12 13">
    <name type="scientific">Eeniella nana</name>
    <name type="common">Yeast</name>
    <name type="synonym">Brettanomyces nanus</name>
    <dbReference type="NCBI Taxonomy" id="13502"/>
    <lineage>
        <taxon>Eukaryota</taxon>
        <taxon>Fungi</taxon>
        <taxon>Dikarya</taxon>
        <taxon>Ascomycota</taxon>
        <taxon>Saccharomycotina</taxon>
        <taxon>Pichiomycetes</taxon>
        <taxon>Pichiales</taxon>
        <taxon>Pichiaceae</taxon>
        <taxon>Brettanomyces</taxon>
    </lineage>
</organism>
<reference evidence="12" key="1">
    <citation type="submission" date="2020-10" db="EMBL/GenBank/DDBJ databases">
        <authorList>
            <person name="Roach M.J.R."/>
        </authorList>
    </citation>
    <scope>NUCLEOTIDE SEQUENCE</scope>
    <source>
        <strain evidence="12">CBS 1945</strain>
    </source>
</reference>
<dbReference type="PANTHER" id="PTHR43690">
    <property type="entry name" value="NARDILYSIN"/>
    <property type="match status" value="1"/>
</dbReference>
<keyword evidence="5" id="KW-0862">Zinc</keyword>
<dbReference type="InterPro" id="IPR007863">
    <property type="entry name" value="Peptidase_M16_C"/>
</dbReference>
<evidence type="ECO:0000256" key="3">
    <source>
        <dbReference type="ARBA" id="ARBA00022723"/>
    </source>
</evidence>
<evidence type="ECO:0000313" key="13">
    <source>
        <dbReference type="Proteomes" id="UP000662931"/>
    </source>
</evidence>
<dbReference type="GO" id="GO:0046872">
    <property type="term" value="F:metal ion binding"/>
    <property type="evidence" value="ECO:0007669"/>
    <property type="project" value="UniProtKB-KW"/>
</dbReference>
<dbReference type="FunFam" id="3.30.830.10:FF:000005">
    <property type="entry name" value="nardilysin isoform X1"/>
    <property type="match status" value="1"/>
</dbReference>
<dbReference type="Pfam" id="PF16187">
    <property type="entry name" value="Peptidase_M16_M"/>
    <property type="match status" value="1"/>
</dbReference>
<dbReference type="Pfam" id="PF22456">
    <property type="entry name" value="PqqF-like_C_4"/>
    <property type="match status" value="1"/>
</dbReference>
<dbReference type="AlphaFoldDB" id="A0A875SDC6"/>
<dbReference type="InterPro" id="IPR011765">
    <property type="entry name" value="Pept_M16_N"/>
</dbReference>
<keyword evidence="2" id="KW-0645">Protease</keyword>